<dbReference type="EMBL" id="CCND01000017">
    <property type="protein sequence ID" value="CDX58349.1"/>
    <property type="molecule type" value="Genomic_DNA"/>
</dbReference>
<name>A0A0K2W065_MESPL</name>
<sequence>MRLCLRRGRASPVRPGDRQGFLRSNIERFGFSKLNRSIEQFQEKCGRFSVRNCIKIKR</sequence>
<dbReference type="AlphaFoldDB" id="A0A0K2W065"/>
<evidence type="ECO:0000313" key="2">
    <source>
        <dbReference type="Proteomes" id="UP000182888"/>
    </source>
</evidence>
<dbReference type="Proteomes" id="UP000182888">
    <property type="component" value="Unassembled WGS sequence"/>
</dbReference>
<proteinExistence type="predicted"/>
<evidence type="ECO:0000313" key="1">
    <source>
        <dbReference type="EMBL" id="CDX58349.1"/>
    </source>
</evidence>
<protein>
    <submittedName>
        <fullName evidence="1">Uncharacterized protein</fullName>
    </submittedName>
</protein>
<organism evidence="1 2">
    <name type="scientific">Mesorhizobium plurifarium</name>
    <dbReference type="NCBI Taxonomy" id="69974"/>
    <lineage>
        <taxon>Bacteria</taxon>
        <taxon>Pseudomonadati</taxon>
        <taxon>Pseudomonadota</taxon>
        <taxon>Alphaproteobacteria</taxon>
        <taxon>Hyphomicrobiales</taxon>
        <taxon>Phyllobacteriaceae</taxon>
        <taxon>Mesorhizobium</taxon>
    </lineage>
</organism>
<gene>
    <name evidence="1" type="ORF">MPL1032_240035</name>
</gene>
<accession>A0A0K2W065</accession>
<reference evidence="2" key="1">
    <citation type="submission" date="2014-08" db="EMBL/GenBank/DDBJ databases">
        <authorList>
            <person name="Edwards T."/>
        </authorList>
    </citation>
    <scope>NUCLEOTIDE SEQUENCE [LARGE SCALE GENOMIC DNA]</scope>
</reference>